<keyword evidence="3" id="KW-0378">Hydrolase</keyword>
<evidence type="ECO:0000313" key="6">
    <source>
        <dbReference type="Proteomes" id="UP000244855"/>
    </source>
</evidence>
<feature type="domain" description="Peptidase M28" evidence="4">
    <location>
        <begin position="104"/>
        <end position="363"/>
    </location>
</feature>
<dbReference type="AlphaFoldDB" id="A0A2V1DVJ4"/>
<dbReference type="GO" id="GO:0006508">
    <property type="term" value="P:proteolysis"/>
    <property type="evidence" value="ECO:0007669"/>
    <property type="project" value="UniProtKB-KW"/>
</dbReference>
<keyword evidence="6" id="KW-1185">Reference proteome</keyword>
<dbReference type="InterPro" id="IPR007484">
    <property type="entry name" value="Peptidase_M28"/>
</dbReference>
<dbReference type="Proteomes" id="UP000244855">
    <property type="component" value="Unassembled WGS sequence"/>
</dbReference>
<dbReference type="SUPFAM" id="SSF53187">
    <property type="entry name" value="Zn-dependent exopeptidases"/>
    <property type="match status" value="1"/>
</dbReference>
<evidence type="ECO:0000256" key="3">
    <source>
        <dbReference type="RuleBase" id="RU361240"/>
    </source>
</evidence>
<dbReference type="EMBL" id="KZ805344">
    <property type="protein sequence ID" value="PVI02363.1"/>
    <property type="molecule type" value="Genomic_DNA"/>
</dbReference>
<dbReference type="GO" id="GO:0008233">
    <property type="term" value="F:peptidase activity"/>
    <property type="evidence" value="ECO:0007669"/>
    <property type="project" value="UniProtKB-KW"/>
</dbReference>
<comment type="similarity">
    <text evidence="3">Belongs to the peptidase M28 family.</text>
</comment>
<dbReference type="InterPro" id="IPR040234">
    <property type="entry name" value="QC/QCL"/>
</dbReference>
<dbReference type="Pfam" id="PF04389">
    <property type="entry name" value="Peptidase_M28"/>
    <property type="match status" value="1"/>
</dbReference>
<feature type="signal peptide" evidence="3">
    <location>
        <begin position="1"/>
        <end position="22"/>
    </location>
</feature>
<name>A0A2V1DVJ4_9PLEO</name>
<dbReference type="PANTHER" id="PTHR12283">
    <property type="entry name" value="GLUTAMINYL-PEPTIDE CYCLOTRANSFERASE"/>
    <property type="match status" value="1"/>
</dbReference>
<evidence type="ECO:0000256" key="1">
    <source>
        <dbReference type="ARBA" id="ARBA00022679"/>
    </source>
</evidence>
<protein>
    <recommendedName>
        <fullName evidence="3">Peptide hydrolase</fullName>
        <ecNumber evidence="3">3.4.-.-</ecNumber>
    </recommendedName>
</protein>
<keyword evidence="3" id="KW-0645">Protease</keyword>
<feature type="chain" id="PRO_5015799373" description="Peptide hydrolase" evidence="3">
    <location>
        <begin position="23"/>
        <end position="393"/>
    </location>
</feature>
<dbReference type="EC" id="3.4.-.-" evidence="3"/>
<keyword evidence="2" id="KW-0012">Acyltransferase</keyword>
<keyword evidence="3" id="KW-0732">Signal</keyword>
<evidence type="ECO:0000313" key="5">
    <source>
        <dbReference type="EMBL" id="PVI02363.1"/>
    </source>
</evidence>
<evidence type="ECO:0000259" key="4">
    <source>
        <dbReference type="Pfam" id="PF04389"/>
    </source>
</evidence>
<dbReference type="GO" id="GO:0008270">
    <property type="term" value="F:zinc ion binding"/>
    <property type="evidence" value="ECO:0007669"/>
    <property type="project" value="TreeGrafter"/>
</dbReference>
<dbReference type="CDD" id="cd03880">
    <property type="entry name" value="M28_QC_like"/>
    <property type="match status" value="1"/>
</dbReference>
<dbReference type="InterPro" id="IPR037457">
    <property type="entry name" value="M28_QC"/>
</dbReference>
<reference evidence="5 6" key="1">
    <citation type="journal article" date="2018" name="Sci. Rep.">
        <title>Comparative genomics provides insights into the lifestyle and reveals functional heterogeneity of dark septate endophytic fungi.</title>
        <authorList>
            <person name="Knapp D.G."/>
            <person name="Nemeth J.B."/>
            <person name="Barry K."/>
            <person name="Hainaut M."/>
            <person name="Henrissat B."/>
            <person name="Johnson J."/>
            <person name="Kuo A."/>
            <person name="Lim J.H.P."/>
            <person name="Lipzen A."/>
            <person name="Nolan M."/>
            <person name="Ohm R.A."/>
            <person name="Tamas L."/>
            <person name="Grigoriev I.V."/>
            <person name="Spatafora J.W."/>
            <person name="Nagy L.G."/>
            <person name="Kovacs G.M."/>
        </authorList>
    </citation>
    <scope>NUCLEOTIDE SEQUENCE [LARGE SCALE GENOMIC DNA]</scope>
    <source>
        <strain evidence="5 6">DSE2036</strain>
    </source>
</reference>
<evidence type="ECO:0000256" key="2">
    <source>
        <dbReference type="ARBA" id="ARBA00023315"/>
    </source>
</evidence>
<gene>
    <name evidence="5" type="ORF">DM02DRAFT_613045</name>
</gene>
<keyword evidence="3" id="KW-0479">Metal-binding</keyword>
<organism evidence="5 6">
    <name type="scientific">Periconia macrospinosa</name>
    <dbReference type="NCBI Taxonomy" id="97972"/>
    <lineage>
        <taxon>Eukaryota</taxon>
        <taxon>Fungi</taxon>
        <taxon>Dikarya</taxon>
        <taxon>Ascomycota</taxon>
        <taxon>Pezizomycotina</taxon>
        <taxon>Dothideomycetes</taxon>
        <taxon>Pleosporomycetidae</taxon>
        <taxon>Pleosporales</taxon>
        <taxon>Massarineae</taxon>
        <taxon>Periconiaceae</taxon>
        <taxon>Periconia</taxon>
    </lineage>
</organism>
<dbReference type="OrthoDB" id="3907302at2759"/>
<proteinExistence type="inferred from homology"/>
<accession>A0A2V1DVJ4</accession>
<dbReference type="GO" id="GO:0016603">
    <property type="term" value="F:glutaminyl-peptide cyclotransferase activity"/>
    <property type="evidence" value="ECO:0007669"/>
    <property type="project" value="InterPro"/>
</dbReference>
<dbReference type="Gene3D" id="3.40.630.10">
    <property type="entry name" value="Zn peptidases"/>
    <property type="match status" value="1"/>
</dbReference>
<keyword evidence="3" id="KW-0862">Zinc</keyword>
<sequence length="393" mass="43793">MVFLTALAPVAALYVLATTAAAYSTVSYETLESFPSPGDEFDIKKGSILAPILRPRVSGTEGNVAVRQHLVDFIKTQLPDWTIELHNSTSITPVSKGKEVPFVNIIATRDPPNVKTGDVGRLALVAHYDSKLTPEGFIGATDSAAPCAMILHAARSIDKALTKKWEAMGDDLDGLDEPKGVQLLFLDGEEAFVSWSDTDSLYGARALAQDWETSFHPATSTYQTPLDSIDLFVLLDLLGAANPVVPSYFKTTHWAYKHMAVLEHRMREKGLFKSSPNHASKLKMRNNKKRAEPYFLVDSEKADHGDFIGGGIADDHIPFMMRGVEILHMIPTPFPNQWHEKEDDGEHLHMESVEDWTRLVTAFTAEWMELEGHFDLKEQRRAALDEKSEFMIP</sequence>
<dbReference type="PANTHER" id="PTHR12283:SF6">
    <property type="entry name" value="GLUTAMINYL-PEPTIDE CYCLOTRANSFERASE-RELATED"/>
    <property type="match status" value="1"/>
</dbReference>
<keyword evidence="1" id="KW-0808">Transferase</keyword>